<sequence length="51" mass="5551">MKIMMDAYHTHTYVVFASMASMVLVVQKGTPTVGTGLGITTEVLSCTRRSE</sequence>
<evidence type="ECO:0000313" key="2">
    <source>
        <dbReference type="EnsemblMetazoa" id="ASIC002648-PA"/>
    </source>
</evidence>
<keyword evidence="3" id="KW-1185">Reference proteome</keyword>
<name>A0A084VCQ2_ANOSI</name>
<reference evidence="1 3" key="1">
    <citation type="journal article" date="2014" name="BMC Genomics">
        <title>Genome sequence of Anopheles sinensis provides insight into genetics basis of mosquito competence for malaria parasites.</title>
        <authorList>
            <person name="Zhou D."/>
            <person name="Zhang D."/>
            <person name="Ding G."/>
            <person name="Shi L."/>
            <person name="Hou Q."/>
            <person name="Ye Y."/>
            <person name="Xu Y."/>
            <person name="Zhou H."/>
            <person name="Xiong C."/>
            <person name="Li S."/>
            <person name="Yu J."/>
            <person name="Hong S."/>
            <person name="Yu X."/>
            <person name="Zou P."/>
            <person name="Chen C."/>
            <person name="Chang X."/>
            <person name="Wang W."/>
            <person name="Lv Y."/>
            <person name="Sun Y."/>
            <person name="Ma L."/>
            <person name="Shen B."/>
            <person name="Zhu C."/>
        </authorList>
    </citation>
    <scope>NUCLEOTIDE SEQUENCE [LARGE SCALE GENOMIC DNA]</scope>
</reference>
<proteinExistence type="predicted"/>
<dbReference type="VEuPathDB" id="VectorBase:ASIC002648"/>
<dbReference type="EMBL" id="ATLV01010838">
    <property type="status" value="NOT_ANNOTATED_CDS"/>
    <property type="molecule type" value="Genomic_DNA"/>
</dbReference>
<gene>
    <name evidence="1" type="ORF">ZHAS_00002648</name>
</gene>
<reference evidence="2" key="2">
    <citation type="submission" date="2020-05" db="UniProtKB">
        <authorList>
            <consortium name="EnsemblMetazoa"/>
        </authorList>
    </citation>
    <scope>IDENTIFICATION</scope>
</reference>
<dbReference type="EMBL" id="KE524620">
    <property type="protein sequence ID" value="KFB35746.1"/>
    <property type="molecule type" value="Genomic_DNA"/>
</dbReference>
<accession>A0A084VCQ2</accession>
<protein>
    <submittedName>
        <fullName evidence="1 2">Sodium:phosphate symporter</fullName>
    </submittedName>
</protein>
<dbReference type="Proteomes" id="UP000030765">
    <property type="component" value="Unassembled WGS sequence"/>
</dbReference>
<evidence type="ECO:0000313" key="3">
    <source>
        <dbReference type="Proteomes" id="UP000030765"/>
    </source>
</evidence>
<dbReference type="EnsemblMetazoa" id="ASIC002648-RA">
    <property type="protein sequence ID" value="ASIC002648-PA"/>
    <property type="gene ID" value="ASIC002648"/>
</dbReference>
<organism evidence="1">
    <name type="scientific">Anopheles sinensis</name>
    <name type="common">Mosquito</name>
    <dbReference type="NCBI Taxonomy" id="74873"/>
    <lineage>
        <taxon>Eukaryota</taxon>
        <taxon>Metazoa</taxon>
        <taxon>Ecdysozoa</taxon>
        <taxon>Arthropoda</taxon>
        <taxon>Hexapoda</taxon>
        <taxon>Insecta</taxon>
        <taxon>Pterygota</taxon>
        <taxon>Neoptera</taxon>
        <taxon>Endopterygota</taxon>
        <taxon>Diptera</taxon>
        <taxon>Nematocera</taxon>
        <taxon>Culicoidea</taxon>
        <taxon>Culicidae</taxon>
        <taxon>Anophelinae</taxon>
        <taxon>Anopheles</taxon>
    </lineage>
</organism>
<dbReference type="AlphaFoldDB" id="A0A084VCQ2"/>
<evidence type="ECO:0000313" key="1">
    <source>
        <dbReference type="EMBL" id="KFB35746.1"/>
    </source>
</evidence>